<dbReference type="InterPro" id="IPR017871">
    <property type="entry name" value="ABC_transporter-like_CS"/>
</dbReference>
<dbReference type="PANTHER" id="PTHR46743">
    <property type="entry name" value="TEICHOIC ACIDS EXPORT ATP-BINDING PROTEIN TAGH"/>
    <property type="match status" value="1"/>
</dbReference>
<dbReference type="InterPro" id="IPR003593">
    <property type="entry name" value="AAA+_ATPase"/>
</dbReference>
<evidence type="ECO:0000256" key="2">
    <source>
        <dbReference type="ARBA" id="ARBA00022448"/>
    </source>
</evidence>
<reference evidence="6 7" key="1">
    <citation type="submission" date="2023-04" db="EMBL/GenBank/DDBJ databases">
        <authorList>
            <person name="Hsu D."/>
        </authorList>
    </citation>
    <scope>NUCLEOTIDE SEQUENCE [LARGE SCALE GENOMIC DNA]</scope>
    <source>
        <strain evidence="6 7">MK1</strain>
    </source>
</reference>
<protein>
    <submittedName>
        <fullName evidence="6">ABC transporter ATP-binding protein</fullName>
    </submittedName>
</protein>
<dbReference type="GO" id="GO:0140359">
    <property type="term" value="F:ABC-type transporter activity"/>
    <property type="evidence" value="ECO:0007669"/>
    <property type="project" value="InterPro"/>
</dbReference>
<keyword evidence="4 6" id="KW-0067">ATP-binding</keyword>
<dbReference type="PROSITE" id="PS50893">
    <property type="entry name" value="ABC_TRANSPORTER_2"/>
    <property type="match status" value="1"/>
</dbReference>
<dbReference type="InterPro" id="IPR003439">
    <property type="entry name" value="ABC_transporter-like_ATP-bd"/>
</dbReference>
<evidence type="ECO:0000256" key="1">
    <source>
        <dbReference type="ARBA" id="ARBA00005417"/>
    </source>
</evidence>
<dbReference type="InterPro" id="IPR050683">
    <property type="entry name" value="Bact_Polysacc_Export_ATP-bd"/>
</dbReference>
<dbReference type="GO" id="GO:0016887">
    <property type="term" value="F:ATP hydrolysis activity"/>
    <property type="evidence" value="ECO:0007669"/>
    <property type="project" value="InterPro"/>
</dbReference>
<dbReference type="KEGG" id="dbc:MFMK1_000689"/>
<dbReference type="Gene3D" id="2.70.50.60">
    <property type="entry name" value="abc- transporter (atp binding component) like domain"/>
    <property type="match status" value="1"/>
</dbReference>
<evidence type="ECO:0000259" key="5">
    <source>
        <dbReference type="PROSITE" id="PS50893"/>
    </source>
</evidence>
<dbReference type="RefSeq" id="WP_366923776.1">
    <property type="nucleotide sequence ID" value="NZ_CP121694.1"/>
</dbReference>
<dbReference type="GO" id="GO:0016020">
    <property type="term" value="C:membrane"/>
    <property type="evidence" value="ECO:0007669"/>
    <property type="project" value="InterPro"/>
</dbReference>
<feature type="domain" description="ABC transporter" evidence="5">
    <location>
        <begin position="8"/>
        <end position="248"/>
    </location>
</feature>
<gene>
    <name evidence="6" type="ORF">MFMK1_000689</name>
</gene>
<accession>A0AAU0UM00</accession>
<evidence type="ECO:0000256" key="4">
    <source>
        <dbReference type="ARBA" id="ARBA00022840"/>
    </source>
</evidence>
<organism evidence="6 7">
    <name type="scientific">Metallumcola ferriviriculae</name>
    <dbReference type="NCBI Taxonomy" id="3039180"/>
    <lineage>
        <taxon>Bacteria</taxon>
        <taxon>Bacillati</taxon>
        <taxon>Bacillota</taxon>
        <taxon>Clostridia</taxon>
        <taxon>Neomoorellales</taxon>
        <taxon>Desulfitibacteraceae</taxon>
        <taxon>Metallumcola</taxon>
    </lineage>
</organism>
<comment type="similarity">
    <text evidence="1">Belongs to the ABC transporter superfamily.</text>
</comment>
<dbReference type="AlphaFoldDB" id="A0AAU0UM00"/>
<dbReference type="SUPFAM" id="SSF52540">
    <property type="entry name" value="P-loop containing nucleoside triphosphate hydrolases"/>
    <property type="match status" value="1"/>
</dbReference>
<dbReference type="Proteomes" id="UP001329915">
    <property type="component" value="Chromosome"/>
</dbReference>
<dbReference type="PROSITE" id="PS00211">
    <property type="entry name" value="ABC_TRANSPORTER_1"/>
    <property type="match status" value="1"/>
</dbReference>
<dbReference type="InterPro" id="IPR027417">
    <property type="entry name" value="P-loop_NTPase"/>
</dbReference>
<keyword evidence="2" id="KW-0813">Transport</keyword>
<dbReference type="InterPro" id="IPR015860">
    <property type="entry name" value="ABC_transpr_TagH-like"/>
</dbReference>
<evidence type="ECO:0000313" key="6">
    <source>
        <dbReference type="EMBL" id="WRO20899.1"/>
    </source>
</evidence>
<dbReference type="Gene3D" id="3.40.50.300">
    <property type="entry name" value="P-loop containing nucleotide triphosphate hydrolases"/>
    <property type="match status" value="1"/>
</dbReference>
<dbReference type="CDD" id="cd03220">
    <property type="entry name" value="ABC_KpsT_Wzt"/>
    <property type="match status" value="1"/>
</dbReference>
<dbReference type="SMART" id="SM00382">
    <property type="entry name" value="AAA"/>
    <property type="match status" value="1"/>
</dbReference>
<dbReference type="EMBL" id="CP121694">
    <property type="protein sequence ID" value="WRO20899.1"/>
    <property type="molecule type" value="Genomic_DNA"/>
</dbReference>
<name>A0AAU0UM00_9FIRM</name>
<dbReference type="Pfam" id="PF00005">
    <property type="entry name" value="ABC_tran"/>
    <property type="match status" value="1"/>
</dbReference>
<proteinExistence type="inferred from homology"/>
<dbReference type="Pfam" id="PF14524">
    <property type="entry name" value="Wzt_C"/>
    <property type="match status" value="1"/>
</dbReference>
<keyword evidence="3" id="KW-0547">Nucleotide-binding</keyword>
<sequence length="429" mass="48041">MSHLNTVIRVSQLSKVYKLYDNPTDRLKESLSPLRRIYHKEFYALKDISFSVNKGETVGIIGRNGSGKSTLLKAITNVMTPTSGQVNVSGKVSALLELGAGFNPDFTGMENIYLNGSIMGFSKEEMDSKLEQILSFADIGDFINQPVKTYSSGMFVRLAFGVAINVDPEILIVDEALAVGDIRFQQKCFRKIEELQQDKTVLFVSHDIAAVNKFCNRVIWLNDGMIVEDGEPEEVAKRYQAFMINSQLKKYESMSESKEETPVRDDSYEQDIEPIDPSLDVLGDSKAKIIGISLIDAPSNEKVTVVQPGQKLKLFIKVKYNCVLRSPIIGASLKDRLGNIVTQFNSYVLDNTLDNVDENDLKDYCFEFLMPPLKSGFYSISPAVASGSQSDHVQHCWIHDALIVRMEDGQTYDLPGYMFLDGLKFRAID</sequence>
<dbReference type="CDD" id="cd10147">
    <property type="entry name" value="Wzt_C-like"/>
    <property type="match status" value="1"/>
</dbReference>
<dbReference type="InterPro" id="IPR029439">
    <property type="entry name" value="Wzt_C"/>
</dbReference>
<dbReference type="PANTHER" id="PTHR46743:SF2">
    <property type="entry name" value="TEICHOIC ACIDS EXPORT ATP-BINDING PROTEIN TAGH"/>
    <property type="match status" value="1"/>
</dbReference>
<dbReference type="GO" id="GO:0005524">
    <property type="term" value="F:ATP binding"/>
    <property type="evidence" value="ECO:0007669"/>
    <property type="project" value="UniProtKB-KW"/>
</dbReference>
<keyword evidence="7" id="KW-1185">Reference proteome</keyword>
<evidence type="ECO:0000313" key="7">
    <source>
        <dbReference type="Proteomes" id="UP001329915"/>
    </source>
</evidence>
<evidence type="ECO:0000256" key="3">
    <source>
        <dbReference type="ARBA" id="ARBA00022741"/>
    </source>
</evidence>